<name>A0AAV8UPR9_9RHOD</name>
<dbReference type="EMBL" id="JAMWBK010000005">
    <property type="protein sequence ID" value="KAJ8904506.1"/>
    <property type="molecule type" value="Genomic_DNA"/>
</dbReference>
<evidence type="ECO:0000256" key="3">
    <source>
        <dbReference type="PROSITE-ProRule" id="PRU00175"/>
    </source>
</evidence>
<dbReference type="PANTHER" id="PTHR36754">
    <property type="entry name" value="E3 UBIQUITIN-PROTEIN LIGASE TRIM37"/>
    <property type="match status" value="1"/>
</dbReference>
<dbReference type="SUPFAM" id="SSF57850">
    <property type="entry name" value="RING/U-box"/>
    <property type="match status" value="1"/>
</dbReference>
<dbReference type="GO" id="GO:0005778">
    <property type="term" value="C:peroxisomal membrane"/>
    <property type="evidence" value="ECO:0007669"/>
    <property type="project" value="TreeGrafter"/>
</dbReference>
<dbReference type="GO" id="GO:0070842">
    <property type="term" value="P:aggresome assembly"/>
    <property type="evidence" value="ECO:0007669"/>
    <property type="project" value="TreeGrafter"/>
</dbReference>
<dbReference type="Gene3D" id="3.30.40.10">
    <property type="entry name" value="Zinc/RING finger domain, C3HC4 (zinc finger)"/>
    <property type="match status" value="1"/>
</dbReference>
<protein>
    <recommendedName>
        <fullName evidence="8">RING-type domain-containing protein</fullName>
    </recommendedName>
</protein>
<dbReference type="GO" id="GO:0061630">
    <property type="term" value="F:ubiquitin protein ligase activity"/>
    <property type="evidence" value="ECO:0007669"/>
    <property type="project" value="TreeGrafter"/>
</dbReference>
<comment type="caution">
    <text evidence="6">The sequence shown here is derived from an EMBL/GenBank/DDBJ whole genome shotgun (WGS) entry which is preliminary data.</text>
</comment>
<evidence type="ECO:0000313" key="6">
    <source>
        <dbReference type="EMBL" id="KAJ8904506.1"/>
    </source>
</evidence>
<gene>
    <name evidence="6" type="ORF">NDN08_001024</name>
</gene>
<feature type="domain" description="RING-type" evidence="4">
    <location>
        <begin position="18"/>
        <end position="57"/>
    </location>
</feature>
<keyword evidence="3" id="KW-0479">Metal-binding</keyword>
<feature type="domain" description="4Fe-4S ferredoxin-type" evidence="5">
    <location>
        <begin position="22"/>
        <end position="52"/>
    </location>
</feature>
<dbReference type="PROSITE" id="PS51379">
    <property type="entry name" value="4FE4S_FER_2"/>
    <property type="match status" value="1"/>
</dbReference>
<comment type="subcellular location">
    <subcellularLocation>
        <location evidence="1">Cytoplasm</location>
    </subcellularLocation>
</comment>
<dbReference type="GO" id="GO:0031625">
    <property type="term" value="F:ubiquitin protein ligase binding"/>
    <property type="evidence" value="ECO:0007669"/>
    <property type="project" value="TreeGrafter"/>
</dbReference>
<dbReference type="InterPro" id="IPR013083">
    <property type="entry name" value="Znf_RING/FYVE/PHD"/>
</dbReference>
<dbReference type="GO" id="GO:0005164">
    <property type="term" value="F:tumor necrosis factor receptor binding"/>
    <property type="evidence" value="ECO:0007669"/>
    <property type="project" value="TreeGrafter"/>
</dbReference>
<keyword evidence="3" id="KW-0863">Zinc-finger</keyword>
<dbReference type="CDD" id="cd00121">
    <property type="entry name" value="MATH"/>
    <property type="match status" value="1"/>
</dbReference>
<accession>A0AAV8UPR9</accession>
<dbReference type="InterPro" id="IPR001841">
    <property type="entry name" value="Znf_RING"/>
</dbReference>
<dbReference type="InterPro" id="IPR017896">
    <property type="entry name" value="4Fe4S_Fe-S-bd"/>
</dbReference>
<proteinExistence type="predicted"/>
<dbReference type="Gene3D" id="3.30.160.60">
    <property type="entry name" value="Classic Zinc Finger"/>
    <property type="match status" value="1"/>
</dbReference>
<evidence type="ECO:0000259" key="4">
    <source>
        <dbReference type="PROSITE" id="PS50089"/>
    </source>
</evidence>
<evidence type="ECO:0000256" key="1">
    <source>
        <dbReference type="ARBA" id="ARBA00004496"/>
    </source>
</evidence>
<dbReference type="CDD" id="cd16619">
    <property type="entry name" value="mRING-HC-C4C4_TRIM37_C-VIII"/>
    <property type="match status" value="1"/>
</dbReference>
<dbReference type="GO" id="GO:0008270">
    <property type="term" value="F:zinc ion binding"/>
    <property type="evidence" value="ECO:0007669"/>
    <property type="project" value="UniProtKB-KW"/>
</dbReference>
<keyword evidence="2" id="KW-0963">Cytoplasm</keyword>
<evidence type="ECO:0000256" key="2">
    <source>
        <dbReference type="ARBA" id="ARBA00022490"/>
    </source>
</evidence>
<dbReference type="SUPFAM" id="SSF57845">
    <property type="entry name" value="B-box zinc-binding domain"/>
    <property type="match status" value="1"/>
</dbReference>
<dbReference type="Pfam" id="PF13639">
    <property type="entry name" value="zf-RING_2"/>
    <property type="match status" value="1"/>
</dbReference>
<evidence type="ECO:0000259" key="5">
    <source>
        <dbReference type="PROSITE" id="PS51379"/>
    </source>
</evidence>
<dbReference type="Proteomes" id="UP001157974">
    <property type="component" value="Unassembled WGS sequence"/>
</dbReference>
<keyword evidence="3" id="KW-0862">Zinc</keyword>
<dbReference type="GO" id="GO:0051865">
    <property type="term" value="P:protein autoubiquitination"/>
    <property type="evidence" value="ECO:0007669"/>
    <property type="project" value="TreeGrafter"/>
</dbReference>
<sequence>MAEKDEPADEILQGLFQCVICFDGVVEPKLCTACGTCFCRACVEKWLEQKSSCPLCRAPVVLQNLGSGRLIEEVTQKIKRLLSEPESRCTKHNLEISYYDETDCSFVCPECALLCPERRGHVFRKVGQLKAELRKEIQSTLEEIDFWIESWKSQLRGIRQKSDKVLINSLDGIEQTTEVIGSQISRDHEEYTTSLRTQDQDLNYLNAWATNSISMIKYDVESGVEVDLGSSEADIRENLAEILSKVKATAKANTETLATSFDTYQEGMFQSFVSKTFTMRLDSSSPDGMEKSILSEPLMVFGLEWRLRIRYYLSDDGSDSKLPFGVFLTLSESTVDLEEVQFEYSVELLGAPVHNFSFRNTARFRRGDSWGVDAARTVSMYSCDKL</sequence>
<dbReference type="AlphaFoldDB" id="A0AAV8UPR9"/>
<evidence type="ECO:0008006" key="8">
    <source>
        <dbReference type="Google" id="ProtNLM"/>
    </source>
</evidence>
<keyword evidence="7" id="KW-1185">Reference proteome</keyword>
<organism evidence="6 7">
    <name type="scientific">Rhodosorus marinus</name>
    <dbReference type="NCBI Taxonomy" id="101924"/>
    <lineage>
        <taxon>Eukaryota</taxon>
        <taxon>Rhodophyta</taxon>
        <taxon>Stylonematophyceae</taxon>
        <taxon>Stylonematales</taxon>
        <taxon>Stylonemataceae</taxon>
        <taxon>Rhodosorus</taxon>
    </lineage>
</organism>
<dbReference type="PROSITE" id="PS50089">
    <property type="entry name" value="ZF_RING_2"/>
    <property type="match status" value="1"/>
</dbReference>
<evidence type="ECO:0000313" key="7">
    <source>
        <dbReference type="Proteomes" id="UP001157974"/>
    </source>
</evidence>
<dbReference type="GO" id="GO:0016235">
    <property type="term" value="C:aggresome"/>
    <property type="evidence" value="ECO:0007669"/>
    <property type="project" value="TreeGrafter"/>
</dbReference>
<dbReference type="InterPro" id="IPR053003">
    <property type="entry name" value="TRIM_RBCC_E3_ubiq-ligases"/>
</dbReference>
<dbReference type="InterPro" id="IPR002083">
    <property type="entry name" value="MATH/TRAF_dom"/>
</dbReference>
<reference evidence="6 7" key="1">
    <citation type="journal article" date="2023" name="Nat. Commun.">
        <title>Origin of minicircular mitochondrial genomes in red algae.</title>
        <authorList>
            <person name="Lee Y."/>
            <person name="Cho C.H."/>
            <person name="Lee Y.M."/>
            <person name="Park S.I."/>
            <person name="Yang J.H."/>
            <person name="West J.A."/>
            <person name="Bhattacharya D."/>
            <person name="Yoon H.S."/>
        </authorList>
    </citation>
    <scope>NUCLEOTIDE SEQUENCE [LARGE SCALE GENOMIC DNA]</scope>
    <source>
        <strain evidence="6 7">CCMP1338</strain>
        <tissue evidence="6">Whole cell</tissue>
    </source>
</reference>
<dbReference type="PANTHER" id="PTHR36754:SF2">
    <property type="entry name" value="E3 UBIQUITIN-PROTEIN LIGASE TRIM37"/>
    <property type="match status" value="1"/>
</dbReference>
<dbReference type="GO" id="GO:0006513">
    <property type="term" value="P:protein monoubiquitination"/>
    <property type="evidence" value="ECO:0007669"/>
    <property type="project" value="TreeGrafter"/>
</dbReference>